<feature type="region of interest" description="Disordered" evidence="1">
    <location>
        <begin position="43"/>
        <end position="75"/>
    </location>
</feature>
<evidence type="ECO:0000256" key="1">
    <source>
        <dbReference type="SAM" id="MobiDB-lite"/>
    </source>
</evidence>
<organism evidence="2 3">
    <name type="scientific">Apiospora arundinis</name>
    <dbReference type="NCBI Taxonomy" id="335852"/>
    <lineage>
        <taxon>Eukaryota</taxon>
        <taxon>Fungi</taxon>
        <taxon>Dikarya</taxon>
        <taxon>Ascomycota</taxon>
        <taxon>Pezizomycotina</taxon>
        <taxon>Sordariomycetes</taxon>
        <taxon>Xylariomycetidae</taxon>
        <taxon>Amphisphaeriales</taxon>
        <taxon>Apiosporaceae</taxon>
        <taxon>Apiospora</taxon>
    </lineage>
</organism>
<evidence type="ECO:0000313" key="3">
    <source>
        <dbReference type="Proteomes" id="UP001390339"/>
    </source>
</evidence>
<proteinExistence type="predicted"/>
<comment type="caution">
    <text evidence="2">The sequence shown here is derived from an EMBL/GenBank/DDBJ whole genome shotgun (WGS) entry which is preliminary data.</text>
</comment>
<sequence>MIEWIRHVKRHDNLESEVDKTFIREKIIELYRRVDEELVWAHPKPQASRTQRSQKRTREATEIDSDQPRSQQPKRIRRAITNTHDEQARQEDLFSPHIPSSERVIASGNEITDYTSIETSYTAGAFSSLPYSIPDDHNAQATPSQCIDLIPLPGQMASLGPDSAFMNSQHMPNGPSQNINSYPIHLQEFPLPDQLALYMPPIFRALNYPQ</sequence>
<reference evidence="2 3" key="1">
    <citation type="journal article" date="2024" name="IMA Fungus">
        <title>Apiospora arundinis, a panoply of carbohydrate-active enzymes and secondary metabolites.</title>
        <authorList>
            <person name="Sorensen T."/>
            <person name="Petersen C."/>
            <person name="Muurmann A.T."/>
            <person name="Christiansen J.V."/>
            <person name="Brundto M.L."/>
            <person name="Overgaard C.K."/>
            <person name="Boysen A.T."/>
            <person name="Wollenberg R.D."/>
            <person name="Larsen T.O."/>
            <person name="Sorensen J.L."/>
            <person name="Nielsen K.L."/>
            <person name="Sondergaard T.E."/>
        </authorList>
    </citation>
    <scope>NUCLEOTIDE SEQUENCE [LARGE SCALE GENOMIC DNA]</scope>
    <source>
        <strain evidence="2 3">AAU 773</strain>
    </source>
</reference>
<dbReference type="EMBL" id="JAPCWZ010000005">
    <property type="protein sequence ID" value="KAK8863166.1"/>
    <property type="molecule type" value="Genomic_DNA"/>
</dbReference>
<gene>
    <name evidence="2" type="ORF">PGQ11_009401</name>
</gene>
<keyword evidence="3" id="KW-1185">Reference proteome</keyword>
<evidence type="ECO:0000313" key="2">
    <source>
        <dbReference type="EMBL" id="KAK8863166.1"/>
    </source>
</evidence>
<name>A0ABR2IIL3_9PEZI</name>
<dbReference type="Proteomes" id="UP001390339">
    <property type="component" value="Unassembled WGS sequence"/>
</dbReference>
<accession>A0ABR2IIL3</accession>
<protein>
    <submittedName>
        <fullName evidence="2">Uncharacterized protein</fullName>
    </submittedName>
</protein>